<protein>
    <recommendedName>
        <fullName evidence="4">RanBP2-type domain-containing protein</fullName>
    </recommendedName>
</protein>
<feature type="compositionally biased region" description="Basic and acidic residues" evidence="1">
    <location>
        <begin position="1341"/>
        <end position="1355"/>
    </location>
</feature>
<reference evidence="3" key="2">
    <citation type="journal article" date="2021" name="Sci. Data">
        <title>Chromosome-scale genome sequencing, assembly and annotation of six genomes from subfamily Leishmaniinae.</title>
        <authorList>
            <person name="Almutairi H."/>
            <person name="Urbaniak M.D."/>
            <person name="Bates M.D."/>
            <person name="Jariyapan N."/>
            <person name="Kwakye-Nuako G."/>
            <person name="Thomaz Soccol V."/>
            <person name="Al-Salem W.S."/>
            <person name="Dillon R.J."/>
            <person name="Bates P.A."/>
            <person name="Gatherer D."/>
        </authorList>
    </citation>
    <scope>NUCLEOTIDE SEQUENCE [LARGE SCALE GENOMIC DNA]</scope>
</reference>
<evidence type="ECO:0000313" key="2">
    <source>
        <dbReference type="EMBL" id="KAG5487030.1"/>
    </source>
</evidence>
<dbReference type="GeneID" id="92517571"/>
<evidence type="ECO:0008006" key="4">
    <source>
        <dbReference type="Google" id="ProtNLM"/>
    </source>
</evidence>
<evidence type="ECO:0000256" key="1">
    <source>
        <dbReference type="SAM" id="MobiDB-lite"/>
    </source>
</evidence>
<feature type="compositionally biased region" description="Basic residues" evidence="1">
    <location>
        <begin position="11"/>
        <end position="21"/>
    </location>
</feature>
<dbReference type="EMBL" id="JAFEUZ010000005">
    <property type="protein sequence ID" value="KAG5487030.1"/>
    <property type="molecule type" value="Genomic_DNA"/>
</dbReference>
<gene>
    <name evidence="2" type="ORF">LSCM1_07697</name>
</gene>
<proteinExistence type="predicted"/>
<evidence type="ECO:0000313" key="3">
    <source>
        <dbReference type="Proteomes" id="UP000673552"/>
    </source>
</evidence>
<feature type="region of interest" description="Disordered" evidence="1">
    <location>
        <begin position="1341"/>
        <end position="1400"/>
    </location>
</feature>
<organism evidence="2 3">
    <name type="scientific">Leishmania martiniquensis</name>
    <dbReference type="NCBI Taxonomy" id="1580590"/>
    <lineage>
        <taxon>Eukaryota</taxon>
        <taxon>Discoba</taxon>
        <taxon>Euglenozoa</taxon>
        <taxon>Kinetoplastea</taxon>
        <taxon>Metakinetoplastina</taxon>
        <taxon>Trypanosomatida</taxon>
        <taxon>Trypanosomatidae</taxon>
        <taxon>Leishmaniinae</taxon>
        <taxon>Leishmania</taxon>
    </lineage>
</organism>
<comment type="caution">
    <text evidence="2">The sequence shown here is derived from an EMBL/GenBank/DDBJ whole genome shotgun (WGS) entry which is preliminary data.</text>
</comment>
<keyword evidence="3" id="KW-1185">Reference proteome</keyword>
<dbReference type="OrthoDB" id="239796at2759"/>
<sequence length="1505" mass="160493">MYLRKPLVQRGTRRRHPHRCHERVPTATRSAPLWSSGSGGGGSDFARYTEAELADTVFTAPLPTEAHPAPVEQRLASSFPLAASTAATGAQRHRRRRSLHCGNEVSSLPPTRAILNHLNSSLWLQVLACLHRRGALSSEDYAGAIRYLPAFTYRPLMPWLWTSPASSIPEGAAQHSNASHRNSEAESWPAAWNRTGGKVGKLDWQAEVHSKPPLATSATTCRPAAPLAPPAPAPLTAYTVTDMSTAAPAQWADIATSVVRSELGEAPPATAMELLKIWHGLFFALRSHTVWASTPEQLRDCAHPQIMRMFECFYADVKSYSRLFRPNEALGAGVASSEELQLQQWRDDVTTEVAVRTLTPPILLRNLRSLYRLHRNSAMLFAELYAMCIKEEEAHLHLQAFRATSLGSAPAEEGHQPITRTQRQKLTTTALLMDVDLAAYYATLPGRRHSGLSDAGEQWSATLQHLRFLLPRVHLLQCARAQRVSLASSKNIADEAVWQPWRQVASIIMNVCVWVSNNNGEAERCADALRCTIETLRCMCAQSSTAGRGSACKLLTPPTSRDVSCFISCLVEAARDSMRAKAAQLHYGPMDGLLGVYLLSVAVSAVVPASVPSHKSRAECQQTGNGVSLPSANATDGAVELLQRLRLLFHASKSTPREVWAALHRFPGARNAARYGLVTVGYRLFSDCVVPLASQPKSIVSAWRLWGRLRAWATEVGRPLGLRGEAASVLWKVRWLQEQDRAPSALWPRHSTDSDNSAASALLRRLTSGGVKARGDAGYGAPETSTQASPVSWRCGCGFENGPTSASAYPFDVSSLACAACVLRTLAPLSWECPSCHAVACSGVSVPYCLRCEAAHPLADQLCLDIKAPNAFGARACGVASCKGRSPLGTVALRRQSNLRMSTLCPTAPPPLLSAWGAAGGVARCCWDCGRVCDSAPANVGGVDVAPLSSTSAAPFRYSDKDALLDSLRKDDHSLRVEDAGTLVYVCSDCHAISAGPHGASSLSVPGNAPAPMEGVKASECDIARCSLCGSTEPGYYTTAFSWACNCGARNAALHAYCHACSRAAQQPAVTCTHCSHAQPVRADAAGEESRGECERCHHPHPRALAAIHQHRLVRCPACQGRVLSTSLQCPHCASTAVAAVAALLPTEADQPWVCHHCGTAHAIRGSMDGELRPPAHLAGVSSSRAPLQLLLTHADDDCCTTCSTRRLPAATWERGRLWGCSKCGEPHNCGLACRRCCALAPGVPGGEVYVWRCAACDAYHPSWETQCQTTGCGARKGTVGAYQRFCYSPWRCAECGGVTLSSHAAACASCGTETPLPLRDTPCTYADACATAANAEKRGANAEAHDSAHAHEEETTTEVDECADGGVQKTSGGACATRSTSPADPLRVQPPQHAETTQVSRLAEVEALLLQAAAHPTPPLLTCPLDTAVVEAVSPTSRWPRRSGGTSAQGGELAGGLAMAATDPTHRNSAATGGDIGGAGFTPEPWEDAYAAMVTSYCGRCDAG</sequence>
<accession>A0A836I2A7</accession>
<dbReference type="Proteomes" id="UP000673552">
    <property type="component" value="Unassembled WGS sequence"/>
</dbReference>
<dbReference type="RefSeq" id="XP_067181264.1">
    <property type="nucleotide sequence ID" value="XM_067325059.1"/>
</dbReference>
<feature type="region of interest" description="Disordered" evidence="1">
    <location>
        <begin position="1"/>
        <end position="39"/>
    </location>
</feature>
<reference evidence="3" key="1">
    <citation type="journal article" date="2021" name="Microbiol. Resour. Announc.">
        <title>LGAAP: Leishmaniinae Genome Assembly and Annotation Pipeline.</title>
        <authorList>
            <person name="Almutairi H."/>
            <person name="Urbaniak M.D."/>
            <person name="Bates M.D."/>
            <person name="Jariyapan N."/>
            <person name="Kwakye-Nuako G."/>
            <person name="Thomaz-Soccol V."/>
            <person name="Al-Salem W.S."/>
            <person name="Dillon R.J."/>
            <person name="Bates P.A."/>
            <person name="Gatherer D."/>
        </authorList>
    </citation>
    <scope>NUCLEOTIDE SEQUENCE [LARGE SCALE GENOMIC DNA]</scope>
</reference>
<name>A0A836I2A7_9TRYP</name>
<dbReference type="KEGG" id="lmat:92517571"/>